<organism evidence="9 10">
    <name type="scientific">Dinothrombium tinctorium</name>
    <dbReference type="NCBI Taxonomy" id="1965070"/>
    <lineage>
        <taxon>Eukaryota</taxon>
        <taxon>Metazoa</taxon>
        <taxon>Ecdysozoa</taxon>
        <taxon>Arthropoda</taxon>
        <taxon>Chelicerata</taxon>
        <taxon>Arachnida</taxon>
        <taxon>Acari</taxon>
        <taxon>Acariformes</taxon>
        <taxon>Trombidiformes</taxon>
        <taxon>Prostigmata</taxon>
        <taxon>Anystina</taxon>
        <taxon>Parasitengona</taxon>
        <taxon>Trombidioidea</taxon>
        <taxon>Trombidiidae</taxon>
        <taxon>Dinothrombium</taxon>
    </lineage>
</organism>
<dbReference type="GO" id="GO:0005789">
    <property type="term" value="C:endoplasmic reticulum membrane"/>
    <property type="evidence" value="ECO:0007669"/>
    <property type="project" value="UniProtKB-SubCell"/>
</dbReference>
<dbReference type="EMBL" id="NCKU01000928">
    <property type="protein sequence ID" value="RWS13645.1"/>
    <property type="molecule type" value="Genomic_DNA"/>
</dbReference>
<keyword evidence="2 8" id="KW-0812">Transmembrane</keyword>
<dbReference type="GO" id="GO:0008654">
    <property type="term" value="P:phospholipid biosynthetic process"/>
    <property type="evidence" value="ECO:0007669"/>
    <property type="project" value="TreeGrafter"/>
</dbReference>
<comment type="caution">
    <text evidence="9">The sequence shown here is derived from an EMBL/GenBank/DDBJ whole genome shotgun (WGS) entry which is preliminary data.</text>
</comment>
<evidence type="ECO:0000313" key="10">
    <source>
        <dbReference type="Proteomes" id="UP000285301"/>
    </source>
</evidence>
<dbReference type="Pfam" id="PF10261">
    <property type="entry name" value="FIT"/>
    <property type="match status" value="2"/>
</dbReference>
<dbReference type="GO" id="GO:0019915">
    <property type="term" value="P:lipid storage"/>
    <property type="evidence" value="ECO:0007669"/>
    <property type="project" value="InterPro"/>
</dbReference>
<dbReference type="InterPro" id="IPR019388">
    <property type="entry name" value="FIT"/>
</dbReference>
<evidence type="ECO:0000256" key="5">
    <source>
        <dbReference type="ARBA" id="ARBA00022989"/>
    </source>
</evidence>
<evidence type="ECO:0000256" key="2">
    <source>
        <dbReference type="ARBA" id="ARBA00022692"/>
    </source>
</evidence>
<evidence type="ECO:0000313" key="9">
    <source>
        <dbReference type="EMBL" id="RWS13645.1"/>
    </source>
</evidence>
<sequence>MSFSSTDEIAQSSHQQRYLTTSTSFGHVIVMIAMGICRRITCGIDLKKRLLVYFCIIVFGGIVSDFAPPIIRAFMPLKVSKHNFFNQWFVKIGWLWTLVLLTPFLVMISDILRLTRNEEQQNEIEAKFLVNSKGIPSLSQSVDVQTKPRTVLELVKQNAKSEYFVRIAINTFVWWFITNFFEWYDSYSASCSIAAHKNREVCVRSGGKWAGFDISGHTFLLLFSNLIILEECVAMVGWESFGDQLNAKQQHYQKIYRENYQQHIMFSRYIIPIRILFILLTLLSILWDFMLVQTALFYHTMIQKFIAFLFALSLWFLLYKLIYKYLNVAVPHLNSRQ</sequence>
<dbReference type="HAMAP" id="MF_03230">
    <property type="entry name" value="FITM2"/>
    <property type="match status" value="1"/>
</dbReference>
<dbReference type="PANTHER" id="PTHR23129:SF0">
    <property type="entry name" value="ACYL-COENZYME A DIPHOSPHATASE FITM2"/>
    <property type="match status" value="1"/>
</dbReference>
<accession>A0A443RED8</accession>
<evidence type="ECO:0000256" key="4">
    <source>
        <dbReference type="ARBA" id="ARBA00022824"/>
    </source>
</evidence>
<dbReference type="STRING" id="1965070.A0A443RED8"/>
<feature type="transmembrane region" description="Helical" evidence="8">
    <location>
        <begin position="269"/>
        <end position="290"/>
    </location>
</feature>
<keyword evidence="10" id="KW-1185">Reference proteome</keyword>
<feature type="transmembrane region" description="Helical" evidence="8">
    <location>
        <begin position="296"/>
        <end position="318"/>
    </location>
</feature>
<evidence type="ECO:0000256" key="8">
    <source>
        <dbReference type="SAM" id="Phobius"/>
    </source>
</evidence>
<reference evidence="9 10" key="1">
    <citation type="journal article" date="2018" name="Gigascience">
        <title>Genomes of trombidid mites reveal novel predicted allergens and laterally-transferred genes associated with secondary metabolism.</title>
        <authorList>
            <person name="Dong X."/>
            <person name="Chaisiri K."/>
            <person name="Xia D."/>
            <person name="Armstrong S.D."/>
            <person name="Fang Y."/>
            <person name="Donnelly M.J."/>
            <person name="Kadowaki T."/>
            <person name="McGarry J.W."/>
            <person name="Darby A.C."/>
            <person name="Makepeace B.L."/>
        </authorList>
    </citation>
    <scope>NUCLEOTIDE SEQUENCE [LARGE SCALE GENOMIC DNA]</scope>
    <source>
        <strain evidence="9">UoL-WK</strain>
    </source>
</reference>
<name>A0A443RED8_9ACAR</name>
<evidence type="ECO:0000256" key="1">
    <source>
        <dbReference type="ARBA" id="ARBA00004477"/>
    </source>
</evidence>
<gene>
    <name evidence="9" type="ORF">B4U79_14668</name>
</gene>
<keyword evidence="3" id="KW-0378">Hydrolase</keyword>
<proteinExistence type="inferred from homology"/>
<feature type="transmembrane region" description="Helical" evidence="8">
    <location>
        <begin position="18"/>
        <end position="38"/>
    </location>
</feature>
<feature type="transmembrane region" description="Helical" evidence="8">
    <location>
        <begin position="94"/>
        <end position="112"/>
    </location>
</feature>
<protein>
    <submittedName>
        <fullName evidence="9">FIT family protein CG10671-like protein</fullName>
    </submittedName>
</protein>
<comment type="subcellular location">
    <subcellularLocation>
        <location evidence="1">Endoplasmic reticulum membrane</location>
        <topology evidence="1">Multi-pass membrane protein</topology>
    </subcellularLocation>
</comment>
<dbReference type="PANTHER" id="PTHR23129">
    <property type="entry name" value="ACYL-COENZYME A DIPHOSPHATASE FITM2"/>
    <property type="match status" value="1"/>
</dbReference>
<dbReference type="GO" id="GO:0034389">
    <property type="term" value="P:lipid droplet organization"/>
    <property type="evidence" value="ECO:0007669"/>
    <property type="project" value="InterPro"/>
</dbReference>
<evidence type="ECO:0000256" key="3">
    <source>
        <dbReference type="ARBA" id="ARBA00022801"/>
    </source>
</evidence>
<feature type="transmembrane region" description="Helical" evidence="8">
    <location>
        <begin position="50"/>
        <end position="74"/>
    </location>
</feature>
<dbReference type="OrthoDB" id="5579088at2759"/>
<keyword evidence="5 8" id="KW-1133">Transmembrane helix</keyword>
<dbReference type="GO" id="GO:0010945">
    <property type="term" value="F:coenzyme A diphosphatase activity"/>
    <property type="evidence" value="ECO:0007669"/>
    <property type="project" value="InterPro"/>
</dbReference>
<dbReference type="AlphaFoldDB" id="A0A443RED8"/>
<keyword evidence="6" id="KW-0443">Lipid metabolism</keyword>
<dbReference type="Proteomes" id="UP000285301">
    <property type="component" value="Unassembled WGS sequence"/>
</dbReference>
<keyword evidence="7 8" id="KW-0472">Membrane</keyword>
<keyword evidence="4" id="KW-0256">Endoplasmic reticulum</keyword>
<evidence type="ECO:0000256" key="7">
    <source>
        <dbReference type="ARBA" id="ARBA00023136"/>
    </source>
</evidence>
<evidence type="ECO:0000256" key="6">
    <source>
        <dbReference type="ARBA" id="ARBA00023098"/>
    </source>
</evidence>
<dbReference type="InterPro" id="IPR046401">
    <property type="entry name" value="FITM1/2"/>
</dbReference>